<dbReference type="Pfam" id="PF01370">
    <property type="entry name" value="Epimerase"/>
    <property type="match status" value="1"/>
</dbReference>
<gene>
    <name evidence="2" type="ORF">LCOR_05224.1</name>
</gene>
<sequence>MAQTAAKKLLVVGGTGFLGQSICKHATRQGWETVSLSRHGVPAAFQQGPRPSWADKVQWASGDSLDPTSYTPLLENVTDIVHTVGIISEVDYKSLANAKNLCEAASGASRVFGEMIGMRDRGNPFDAQHPAPTFERMNRDTAVALAQEAAKLSTMDAFVYISASDVFPLVDPRYISSKRQAEKYLFSRPEFRTIALRPGFMYSQDRPVAMPVAAAIQLANMVTSPVSKEVNSLPFGSSLTTPPLHIDTVAKAVIASINSPKLKGIFDVQDIQRLSHT</sequence>
<accession>A0A068RY46</accession>
<proteinExistence type="predicted"/>
<dbReference type="AlphaFoldDB" id="A0A068RY46"/>
<dbReference type="EMBL" id="CBTN010000020">
    <property type="protein sequence ID" value="CDH53921.1"/>
    <property type="molecule type" value="Genomic_DNA"/>
</dbReference>
<keyword evidence="3" id="KW-1185">Reference proteome</keyword>
<protein>
    <submittedName>
        <fullName evidence="2">Mitochondrion protein</fullName>
    </submittedName>
</protein>
<dbReference type="Gene3D" id="3.40.50.720">
    <property type="entry name" value="NAD(P)-binding Rossmann-like Domain"/>
    <property type="match status" value="1"/>
</dbReference>
<dbReference type="OrthoDB" id="276721at2759"/>
<dbReference type="PANTHER" id="PTHR12126:SF16">
    <property type="entry name" value="MIOREX COMPLEX COMPONENT 2"/>
    <property type="match status" value="1"/>
</dbReference>
<reference evidence="2" key="1">
    <citation type="submission" date="2013-08" db="EMBL/GenBank/DDBJ databases">
        <title>Gene expansion shapes genome architecture in the human pathogen Lichtheimia corymbifera: an evolutionary genomics analysis in the ancient terrestrial Mucorales (Mucoromycotina).</title>
        <authorList>
            <person name="Schwartze V.U."/>
            <person name="Winter S."/>
            <person name="Shelest E."/>
            <person name="Marcet-Houben M."/>
            <person name="Horn F."/>
            <person name="Wehner S."/>
            <person name="Hoffmann K."/>
            <person name="Riege K."/>
            <person name="Sammeth M."/>
            <person name="Nowrousian M."/>
            <person name="Valiante V."/>
            <person name="Linde J."/>
            <person name="Jacobsen I.D."/>
            <person name="Marz M."/>
            <person name="Brakhage A.A."/>
            <person name="Gabaldon T."/>
            <person name="Bocker S."/>
            <person name="Voigt K."/>
        </authorList>
    </citation>
    <scope>NUCLEOTIDE SEQUENCE [LARGE SCALE GENOMIC DNA]</scope>
    <source>
        <strain evidence="2">FSU 9682</strain>
    </source>
</reference>
<dbReference type="GO" id="GO:0005739">
    <property type="term" value="C:mitochondrion"/>
    <property type="evidence" value="ECO:0007669"/>
    <property type="project" value="TreeGrafter"/>
</dbReference>
<dbReference type="VEuPathDB" id="FungiDB:LCOR_05224.1"/>
<dbReference type="InterPro" id="IPR051207">
    <property type="entry name" value="ComplexI_NDUFA9_subunit"/>
</dbReference>
<dbReference type="STRING" id="1263082.A0A068RY46"/>
<dbReference type="SUPFAM" id="SSF51735">
    <property type="entry name" value="NAD(P)-binding Rossmann-fold domains"/>
    <property type="match status" value="1"/>
</dbReference>
<dbReference type="InterPro" id="IPR036291">
    <property type="entry name" value="NAD(P)-bd_dom_sf"/>
</dbReference>
<dbReference type="Proteomes" id="UP000027586">
    <property type="component" value="Unassembled WGS sequence"/>
</dbReference>
<comment type="caution">
    <text evidence="2">The sequence shown here is derived from an EMBL/GenBank/DDBJ whole genome shotgun (WGS) entry which is preliminary data.</text>
</comment>
<evidence type="ECO:0000313" key="3">
    <source>
        <dbReference type="Proteomes" id="UP000027586"/>
    </source>
</evidence>
<feature type="domain" description="NAD-dependent epimerase/dehydratase" evidence="1">
    <location>
        <begin position="10"/>
        <end position="112"/>
    </location>
</feature>
<evidence type="ECO:0000259" key="1">
    <source>
        <dbReference type="Pfam" id="PF01370"/>
    </source>
</evidence>
<dbReference type="GO" id="GO:0044877">
    <property type="term" value="F:protein-containing complex binding"/>
    <property type="evidence" value="ECO:0007669"/>
    <property type="project" value="TreeGrafter"/>
</dbReference>
<evidence type="ECO:0000313" key="2">
    <source>
        <dbReference type="EMBL" id="CDH53921.1"/>
    </source>
</evidence>
<dbReference type="PANTHER" id="PTHR12126">
    <property type="entry name" value="NADH-UBIQUINONE OXIDOREDUCTASE 39 KDA SUBUNIT-RELATED"/>
    <property type="match status" value="1"/>
</dbReference>
<name>A0A068RY46_9FUNG</name>
<organism evidence="2 3">
    <name type="scientific">Lichtheimia corymbifera JMRC:FSU:9682</name>
    <dbReference type="NCBI Taxonomy" id="1263082"/>
    <lineage>
        <taxon>Eukaryota</taxon>
        <taxon>Fungi</taxon>
        <taxon>Fungi incertae sedis</taxon>
        <taxon>Mucoromycota</taxon>
        <taxon>Mucoromycotina</taxon>
        <taxon>Mucoromycetes</taxon>
        <taxon>Mucorales</taxon>
        <taxon>Lichtheimiaceae</taxon>
        <taxon>Lichtheimia</taxon>
    </lineage>
</organism>
<dbReference type="InterPro" id="IPR001509">
    <property type="entry name" value="Epimerase_deHydtase"/>
</dbReference>